<dbReference type="SMART" id="SM00220">
    <property type="entry name" value="S_TKc"/>
    <property type="match status" value="1"/>
</dbReference>
<feature type="compositionally biased region" description="Acidic residues" evidence="7">
    <location>
        <begin position="598"/>
        <end position="612"/>
    </location>
</feature>
<reference evidence="10" key="1">
    <citation type="submission" date="2015-09" db="EMBL/GenBank/DDBJ databases">
        <authorList>
            <consortium name="Pathogen Informatics"/>
        </authorList>
    </citation>
    <scope>NUCLEOTIDE SEQUENCE [LARGE SCALE GENOMIC DNA]</scope>
    <source>
        <strain evidence="10">Lake Konstanz</strain>
    </source>
</reference>
<organism evidence="9 10">
    <name type="scientific">Bodo saltans</name>
    <name type="common">Flagellated protozoan</name>
    <dbReference type="NCBI Taxonomy" id="75058"/>
    <lineage>
        <taxon>Eukaryota</taxon>
        <taxon>Discoba</taxon>
        <taxon>Euglenozoa</taxon>
        <taxon>Kinetoplastea</taxon>
        <taxon>Metakinetoplastina</taxon>
        <taxon>Eubodonida</taxon>
        <taxon>Bodonidae</taxon>
        <taxon>Bodo</taxon>
    </lineage>
</organism>
<protein>
    <submittedName>
        <fullName evidence="9">Protein kinase, putative</fullName>
    </submittedName>
</protein>
<evidence type="ECO:0000313" key="9">
    <source>
        <dbReference type="EMBL" id="CUG86709.1"/>
    </source>
</evidence>
<evidence type="ECO:0000256" key="2">
    <source>
        <dbReference type="ARBA" id="ARBA00022741"/>
    </source>
</evidence>
<dbReference type="Proteomes" id="UP000051952">
    <property type="component" value="Unassembled WGS sequence"/>
</dbReference>
<gene>
    <name evidence="9" type="ORF">BSAL_94355</name>
</gene>
<evidence type="ECO:0000256" key="1">
    <source>
        <dbReference type="ARBA" id="ARBA00022679"/>
    </source>
</evidence>
<dbReference type="OrthoDB" id="1405469at2759"/>
<accession>A0A0S4JBY3</accession>
<dbReference type="PROSITE" id="PS00108">
    <property type="entry name" value="PROTEIN_KINASE_ST"/>
    <property type="match status" value="1"/>
</dbReference>
<evidence type="ECO:0000256" key="6">
    <source>
        <dbReference type="PROSITE-ProRule" id="PRU10141"/>
    </source>
</evidence>
<dbReference type="InterPro" id="IPR000719">
    <property type="entry name" value="Prot_kinase_dom"/>
</dbReference>
<dbReference type="PANTHER" id="PTHR11042">
    <property type="entry name" value="EUKARYOTIC TRANSLATION INITIATION FACTOR 2-ALPHA KINASE EIF2-ALPHA KINASE -RELATED"/>
    <property type="match status" value="1"/>
</dbReference>
<keyword evidence="4 6" id="KW-0067">ATP-binding</keyword>
<evidence type="ECO:0000256" key="4">
    <source>
        <dbReference type="ARBA" id="ARBA00022840"/>
    </source>
</evidence>
<dbReference type="PROSITE" id="PS50011">
    <property type="entry name" value="PROTEIN_KINASE_DOM"/>
    <property type="match status" value="1"/>
</dbReference>
<dbReference type="GO" id="GO:0005524">
    <property type="term" value="F:ATP binding"/>
    <property type="evidence" value="ECO:0007669"/>
    <property type="project" value="UniProtKB-UniRule"/>
</dbReference>
<name>A0A0S4JBY3_BODSA</name>
<feature type="region of interest" description="Disordered" evidence="7">
    <location>
        <begin position="560"/>
        <end position="615"/>
    </location>
</feature>
<evidence type="ECO:0000313" key="10">
    <source>
        <dbReference type="Proteomes" id="UP000051952"/>
    </source>
</evidence>
<dbReference type="PROSITE" id="PS00107">
    <property type="entry name" value="PROTEIN_KINASE_ATP"/>
    <property type="match status" value="1"/>
</dbReference>
<dbReference type="InterPro" id="IPR017441">
    <property type="entry name" value="Protein_kinase_ATP_BS"/>
</dbReference>
<keyword evidence="3 9" id="KW-0418">Kinase</keyword>
<dbReference type="SUPFAM" id="SSF56112">
    <property type="entry name" value="Protein kinase-like (PK-like)"/>
    <property type="match status" value="1"/>
</dbReference>
<feature type="region of interest" description="Disordered" evidence="7">
    <location>
        <begin position="1"/>
        <end position="26"/>
    </location>
</feature>
<dbReference type="Pfam" id="PF00069">
    <property type="entry name" value="Pkinase"/>
    <property type="match status" value="2"/>
</dbReference>
<dbReference type="GO" id="GO:0005634">
    <property type="term" value="C:nucleus"/>
    <property type="evidence" value="ECO:0007669"/>
    <property type="project" value="TreeGrafter"/>
</dbReference>
<keyword evidence="1" id="KW-0808">Transferase</keyword>
<evidence type="ECO:0000256" key="3">
    <source>
        <dbReference type="ARBA" id="ARBA00022777"/>
    </source>
</evidence>
<dbReference type="VEuPathDB" id="TriTrypDB:BSAL_94355"/>
<sequence length="1025" mass="111868">MRAQQKPVHADPSLFASSPSHDGSVRSSNPIDHYLLLVRLDGKVQCIDLTTGLDAWCISLEGGTLCSYEQSTAASSSTTTSTSPQQQQDIVAGLPSTVMLGGFKSLDSATHTYILSTTGDLVLADDHRLLNGDLLVHNMAAFNATDSNYVELSLRCGSIMVEGVDDVRQMVLSPLKEGSSGAEDIHHPTGPVLAIVRHNRRHTGRFRSKSGSEMPARSWKFKCSAVTVVDLDSPSLKMLPAADGTGGSVMLLNRSSDDVRSVSSAGNSPTAFGIPSFPSTGAAMAPPPMVEVFVDGTWRVRHRFSQATTRSSSFGGTGSGSSQPAPLWLSGTVEDSEIVKAYHFCSYFNSIEKLHEVPVGIFDDGRYDSNDGTSSSTGSTHARMGEFDDRQVYLKPERNFLFIVGDAPDSFPLRAFLDSWKKNTSSTSPAAIDARSGTLTANRKQHPVINTSDVLPLGAVVEQCDNAAWRFRYGTASPTSATVKGFSLQHRAPNQVRQVPRIASTANVETITTSSELNTTTTTSLKGTTAFPRTNKVKTETISSGTQRAADLFLLQDDSSSCDDDANDVSERRSCDSSHKQITGGPGPRSSSSTSSTDLDDNSDYDQEEADSVDSRRPMTGKLFFDENFEPLRILGMGVSGVVVLCRHKVTTILYAVKIVIVQSKLEEEEVLREVKLHASVMSDNVVRYHSCWTEVITRKRTMQVKALVDAEEGNDGNDTMLGVDSISDYGTEDDDDERSADTVSSTVSSLSRNVGKKALMLQMEYCNTTLAVRLTRRRCMDRVENLSVAIQLINGVAHLHSRGIVHRDLKPSNIMLLIDDSQETIDDCVLTGDIHAFRRHQAKVEASQNSRQNRNQHRSFAIDNDDDSDDTSTSDDDDDMNGDHIYVSPYTVKVGDLGLAKAEGDRETEPAGYFSHTELHTMGVGSPLYSSPEQLEGTTCQAQSDVFSIGMVIAEAYLKPSTVSERLTFLTQVRNRMFPQAMLEAFPELKVARAMLHPTPEKRLPLIKAKKRLRKVLGTLVRLQ</sequence>
<dbReference type="GO" id="GO:0004672">
    <property type="term" value="F:protein kinase activity"/>
    <property type="evidence" value="ECO:0007669"/>
    <property type="project" value="InterPro"/>
</dbReference>
<feature type="binding site" evidence="6">
    <location>
        <position position="658"/>
    </location>
    <ligand>
        <name>ATP</name>
        <dbReference type="ChEBI" id="CHEBI:30616"/>
    </ligand>
</feature>
<keyword evidence="2 6" id="KW-0547">Nucleotide-binding</keyword>
<proteinExistence type="inferred from homology"/>
<dbReference type="EMBL" id="CYKH01001375">
    <property type="protein sequence ID" value="CUG86709.1"/>
    <property type="molecule type" value="Genomic_DNA"/>
</dbReference>
<dbReference type="AlphaFoldDB" id="A0A0S4JBY3"/>
<dbReference type="GO" id="GO:0005737">
    <property type="term" value="C:cytoplasm"/>
    <property type="evidence" value="ECO:0007669"/>
    <property type="project" value="TreeGrafter"/>
</dbReference>
<evidence type="ECO:0000256" key="7">
    <source>
        <dbReference type="SAM" id="MobiDB-lite"/>
    </source>
</evidence>
<dbReference type="InterPro" id="IPR050339">
    <property type="entry name" value="CC_SR_Kinase"/>
</dbReference>
<evidence type="ECO:0000259" key="8">
    <source>
        <dbReference type="PROSITE" id="PS50011"/>
    </source>
</evidence>
<dbReference type="Gene3D" id="1.10.510.10">
    <property type="entry name" value="Transferase(Phosphotransferase) domain 1"/>
    <property type="match status" value="1"/>
</dbReference>
<feature type="region of interest" description="Disordered" evidence="7">
    <location>
        <begin position="842"/>
        <end position="886"/>
    </location>
</feature>
<feature type="compositionally biased region" description="Polar residues" evidence="7">
    <location>
        <begin position="15"/>
        <end position="26"/>
    </location>
</feature>
<dbReference type="InterPro" id="IPR008271">
    <property type="entry name" value="Ser/Thr_kinase_AS"/>
</dbReference>
<evidence type="ECO:0000256" key="5">
    <source>
        <dbReference type="ARBA" id="ARBA00037982"/>
    </source>
</evidence>
<comment type="similarity">
    <text evidence="5">Belongs to the protein kinase superfamily. Ser/Thr protein kinase family. GCN2 subfamily.</text>
</comment>
<dbReference type="InterPro" id="IPR011009">
    <property type="entry name" value="Kinase-like_dom_sf"/>
</dbReference>
<feature type="domain" description="Protein kinase" evidence="8">
    <location>
        <begin position="629"/>
        <end position="1018"/>
    </location>
</feature>
<dbReference type="PANTHER" id="PTHR11042:SF189">
    <property type="entry name" value="PROTEIN KINASE DOMAIN-CONTAINING PROTEIN"/>
    <property type="match status" value="1"/>
</dbReference>
<feature type="compositionally biased region" description="Acidic residues" evidence="7">
    <location>
        <begin position="864"/>
        <end position="881"/>
    </location>
</feature>
<feature type="region of interest" description="Disordered" evidence="7">
    <location>
        <begin position="714"/>
        <end position="746"/>
    </location>
</feature>
<keyword evidence="10" id="KW-1185">Reference proteome</keyword>
<dbReference type="Gene3D" id="3.30.200.20">
    <property type="entry name" value="Phosphorylase Kinase, domain 1"/>
    <property type="match status" value="1"/>
</dbReference>
<feature type="compositionally biased region" description="Basic and acidic residues" evidence="7">
    <location>
        <begin position="569"/>
        <end position="579"/>
    </location>
</feature>